<keyword evidence="7" id="KW-1185">Reference proteome</keyword>
<dbReference type="EMBL" id="SACL01000017">
    <property type="protein sequence ID" value="RVT89647.1"/>
    <property type="molecule type" value="Genomic_DNA"/>
</dbReference>
<dbReference type="RefSeq" id="WP_127790326.1">
    <property type="nucleotide sequence ID" value="NZ_SACL01000017.1"/>
</dbReference>
<dbReference type="CDD" id="cd05466">
    <property type="entry name" value="PBP2_LTTR_substrate"/>
    <property type="match status" value="1"/>
</dbReference>
<dbReference type="PROSITE" id="PS50931">
    <property type="entry name" value="HTH_LYSR"/>
    <property type="match status" value="1"/>
</dbReference>
<protein>
    <submittedName>
        <fullName evidence="6">LysR family transcriptional regulator</fullName>
    </submittedName>
</protein>
<dbReference type="InterPro" id="IPR036390">
    <property type="entry name" value="WH_DNA-bd_sf"/>
</dbReference>
<feature type="domain" description="HTH lysR-type" evidence="5">
    <location>
        <begin position="1"/>
        <end position="58"/>
    </location>
</feature>
<dbReference type="AlphaFoldDB" id="A0A437LWE6"/>
<dbReference type="Gene3D" id="3.40.190.10">
    <property type="entry name" value="Periplasmic binding protein-like II"/>
    <property type="match status" value="2"/>
</dbReference>
<evidence type="ECO:0000256" key="2">
    <source>
        <dbReference type="ARBA" id="ARBA00023015"/>
    </source>
</evidence>
<organism evidence="6 7">
    <name type="scientific">Rhodovarius crocodyli</name>
    <dbReference type="NCBI Taxonomy" id="1979269"/>
    <lineage>
        <taxon>Bacteria</taxon>
        <taxon>Pseudomonadati</taxon>
        <taxon>Pseudomonadota</taxon>
        <taxon>Alphaproteobacteria</taxon>
        <taxon>Acetobacterales</taxon>
        <taxon>Roseomonadaceae</taxon>
        <taxon>Rhodovarius</taxon>
    </lineage>
</organism>
<dbReference type="InterPro" id="IPR036388">
    <property type="entry name" value="WH-like_DNA-bd_sf"/>
</dbReference>
<evidence type="ECO:0000256" key="1">
    <source>
        <dbReference type="ARBA" id="ARBA00009437"/>
    </source>
</evidence>
<accession>A0A437LWE6</accession>
<dbReference type="GO" id="GO:0000976">
    <property type="term" value="F:transcription cis-regulatory region binding"/>
    <property type="evidence" value="ECO:0007669"/>
    <property type="project" value="TreeGrafter"/>
</dbReference>
<reference evidence="6 7" key="1">
    <citation type="submission" date="2019-01" db="EMBL/GenBank/DDBJ databases">
        <authorList>
            <person name="Chen W.-M."/>
        </authorList>
    </citation>
    <scope>NUCLEOTIDE SEQUENCE [LARGE SCALE GENOMIC DNA]</scope>
    <source>
        <strain evidence="6 7">CCP-6</strain>
    </source>
</reference>
<gene>
    <name evidence="6" type="ORF">EOD42_24945</name>
</gene>
<comment type="similarity">
    <text evidence="1">Belongs to the LysR transcriptional regulatory family.</text>
</comment>
<dbReference type="SUPFAM" id="SSF46785">
    <property type="entry name" value="Winged helix' DNA-binding domain"/>
    <property type="match status" value="1"/>
</dbReference>
<evidence type="ECO:0000313" key="6">
    <source>
        <dbReference type="EMBL" id="RVT89647.1"/>
    </source>
</evidence>
<dbReference type="InterPro" id="IPR000847">
    <property type="entry name" value="LysR_HTH_N"/>
</dbReference>
<proteinExistence type="inferred from homology"/>
<keyword evidence="3" id="KW-0238">DNA-binding</keyword>
<evidence type="ECO:0000313" key="7">
    <source>
        <dbReference type="Proteomes" id="UP000282957"/>
    </source>
</evidence>
<keyword evidence="2" id="KW-0805">Transcription regulation</keyword>
<dbReference type="PRINTS" id="PR00039">
    <property type="entry name" value="HTHLYSR"/>
</dbReference>
<dbReference type="InterPro" id="IPR005119">
    <property type="entry name" value="LysR_subst-bd"/>
</dbReference>
<dbReference type="Pfam" id="PF03466">
    <property type="entry name" value="LysR_substrate"/>
    <property type="match status" value="1"/>
</dbReference>
<dbReference type="Pfam" id="PF00126">
    <property type="entry name" value="HTH_1"/>
    <property type="match status" value="1"/>
</dbReference>
<dbReference type="SUPFAM" id="SSF53850">
    <property type="entry name" value="Periplasmic binding protein-like II"/>
    <property type="match status" value="1"/>
</dbReference>
<dbReference type="FunFam" id="1.10.10.10:FF:000001">
    <property type="entry name" value="LysR family transcriptional regulator"/>
    <property type="match status" value="1"/>
</dbReference>
<evidence type="ECO:0000256" key="3">
    <source>
        <dbReference type="ARBA" id="ARBA00023125"/>
    </source>
</evidence>
<evidence type="ECO:0000259" key="5">
    <source>
        <dbReference type="PROSITE" id="PS50931"/>
    </source>
</evidence>
<evidence type="ECO:0000256" key="4">
    <source>
        <dbReference type="ARBA" id="ARBA00023163"/>
    </source>
</evidence>
<sequence length="293" mass="31673">MNIKQLEAFLAIADHGSFAEAADRLNLTQSTISARIKELEQDLAVTLFDRSRRQVQLTPKGRELLDYAAQAVRLQDEIRQRIGSQQALSGVVRIGVAELIAVTWLPAFAARVRARYPGVTLQFEVAMNPSMVAGVRAGDLDIAFVIHTETGAELQARALGTVPFAWMAGGGTELPEAPMSPEDLRHWPIIYQTADSYMNRLMSSLLFPGGAGRRGGTSCNSLAARRSLTMAGLGISLMPVMTAERDIEEGRLRLLPMDPPLVHVAYEAVCAVTSPALGELMALAAEASTFLKA</sequence>
<dbReference type="PANTHER" id="PTHR30126">
    <property type="entry name" value="HTH-TYPE TRANSCRIPTIONAL REGULATOR"/>
    <property type="match status" value="1"/>
</dbReference>
<dbReference type="Gene3D" id="1.10.10.10">
    <property type="entry name" value="Winged helix-like DNA-binding domain superfamily/Winged helix DNA-binding domain"/>
    <property type="match status" value="1"/>
</dbReference>
<dbReference type="Proteomes" id="UP000282957">
    <property type="component" value="Unassembled WGS sequence"/>
</dbReference>
<comment type="caution">
    <text evidence="6">The sequence shown here is derived from an EMBL/GenBank/DDBJ whole genome shotgun (WGS) entry which is preliminary data.</text>
</comment>
<dbReference type="OrthoDB" id="9791253at2"/>
<dbReference type="GO" id="GO:0003700">
    <property type="term" value="F:DNA-binding transcription factor activity"/>
    <property type="evidence" value="ECO:0007669"/>
    <property type="project" value="InterPro"/>
</dbReference>
<keyword evidence="4" id="KW-0804">Transcription</keyword>
<name>A0A437LWE6_9PROT</name>
<dbReference type="PANTHER" id="PTHR30126:SF77">
    <property type="entry name" value="TRANSCRIPTIONAL REGULATORY PROTEIN"/>
    <property type="match status" value="1"/>
</dbReference>